<keyword evidence="1" id="KW-0732">Signal</keyword>
<sequence>MKHRKKSIHRCLILGWWALVLLSASHAQAATDLSLRHDPPRCAPRNAPIPLTFELVADAQAPQFREVRIYFRIQGAEEFYFIQASPQEQANIYTGVLPAPEADATAVEYLLLVVTQSGESFKSPLYSLLIETDATCSEASISPPPSVIIVFGDHATLPGTGFQGDEIVWTPSEDPRGVRYLGQAQEIPAQGITASADQTSAKPHARSPRFGKKTLIGLGAGLGALAAVGVVALGGEESDEEIWTAVDDTTDAVIAELVKTPQRQTTCGTLVTNQLFVTNNGTTDLAIGTIDYEVILTREDPAGACQPGQIGAFAPNLATTVPPGQTLLIREWSNDVNPCSGCPYLPAECTWESRYIVHTSAGSALAFSFFTAEGNLCGSATTKPGVRGRQIQGDVRP</sequence>
<feature type="signal peptide" evidence="1">
    <location>
        <begin position="1"/>
        <end position="29"/>
    </location>
</feature>
<feature type="chain" id="PRO_5039106546" description="LTD domain-containing protein" evidence="1">
    <location>
        <begin position="30"/>
        <end position="397"/>
    </location>
</feature>
<comment type="caution">
    <text evidence="2">The sequence shown here is derived from an EMBL/GenBank/DDBJ whole genome shotgun (WGS) entry which is preliminary data.</text>
</comment>
<evidence type="ECO:0000313" key="3">
    <source>
        <dbReference type="Proteomes" id="UP000649604"/>
    </source>
</evidence>
<proteinExistence type="predicted"/>
<evidence type="ECO:0008006" key="4">
    <source>
        <dbReference type="Google" id="ProtNLM"/>
    </source>
</evidence>
<organism evidence="2 3">
    <name type="scientific">candidate division KSB3 bacterium</name>
    <dbReference type="NCBI Taxonomy" id="2044937"/>
    <lineage>
        <taxon>Bacteria</taxon>
        <taxon>candidate division KSB3</taxon>
    </lineage>
</organism>
<reference evidence="2" key="1">
    <citation type="submission" date="2019-11" db="EMBL/GenBank/DDBJ databases">
        <title>Microbial mats filling the niche in hypersaline microbial mats.</title>
        <authorList>
            <person name="Wong H.L."/>
            <person name="Macleod F.I."/>
            <person name="White R.A. III"/>
            <person name="Burns B.P."/>
        </authorList>
    </citation>
    <scope>NUCLEOTIDE SEQUENCE</scope>
    <source>
        <strain evidence="2">Rbin_158</strain>
    </source>
</reference>
<evidence type="ECO:0000256" key="1">
    <source>
        <dbReference type="SAM" id="SignalP"/>
    </source>
</evidence>
<dbReference type="Proteomes" id="UP000649604">
    <property type="component" value="Unassembled WGS sequence"/>
</dbReference>
<name>A0A9D5JTV9_9BACT</name>
<gene>
    <name evidence="2" type="ORF">GF339_06185</name>
</gene>
<dbReference type="EMBL" id="WJJP01000194">
    <property type="protein sequence ID" value="MBD3324153.1"/>
    <property type="molecule type" value="Genomic_DNA"/>
</dbReference>
<protein>
    <recommendedName>
        <fullName evidence="4">LTD domain-containing protein</fullName>
    </recommendedName>
</protein>
<accession>A0A9D5JTV9</accession>
<dbReference type="AlphaFoldDB" id="A0A9D5JTV9"/>
<evidence type="ECO:0000313" key="2">
    <source>
        <dbReference type="EMBL" id="MBD3324153.1"/>
    </source>
</evidence>